<gene>
    <name evidence="2" type="ORF">SAY87_002496</name>
</gene>
<keyword evidence="3" id="KW-1185">Reference proteome</keyword>
<sequence length="128" mass="14084">MGNCCPPRPSTMVCARDDWELPAASEKHVERAPPFGKQRLLGHLRKDGSPYSSPSPNPPLLPRGGTPTKVKIKITKMELDELLLKAAAQKLSSQQVLAGIIEASSGCYIVNHHKHQWKPELMSIPEVN</sequence>
<dbReference type="AlphaFoldDB" id="A0AAN7JWV0"/>
<name>A0AAN7JWV0_9MYRT</name>
<feature type="region of interest" description="Disordered" evidence="1">
    <location>
        <begin position="25"/>
        <end position="67"/>
    </location>
</feature>
<proteinExistence type="predicted"/>
<dbReference type="Proteomes" id="UP001345219">
    <property type="component" value="Chromosome 2"/>
</dbReference>
<accession>A0AAN7JWV0</accession>
<organism evidence="2 3">
    <name type="scientific">Trapa incisa</name>
    <dbReference type="NCBI Taxonomy" id="236973"/>
    <lineage>
        <taxon>Eukaryota</taxon>
        <taxon>Viridiplantae</taxon>
        <taxon>Streptophyta</taxon>
        <taxon>Embryophyta</taxon>
        <taxon>Tracheophyta</taxon>
        <taxon>Spermatophyta</taxon>
        <taxon>Magnoliopsida</taxon>
        <taxon>eudicotyledons</taxon>
        <taxon>Gunneridae</taxon>
        <taxon>Pentapetalae</taxon>
        <taxon>rosids</taxon>
        <taxon>malvids</taxon>
        <taxon>Myrtales</taxon>
        <taxon>Lythraceae</taxon>
        <taxon>Trapa</taxon>
    </lineage>
</organism>
<evidence type="ECO:0000313" key="3">
    <source>
        <dbReference type="Proteomes" id="UP001345219"/>
    </source>
</evidence>
<comment type="caution">
    <text evidence="2">The sequence shown here is derived from an EMBL/GenBank/DDBJ whole genome shotgun (WGS) entry which is preliminary data.</text>
</comment>
<protein>
    <submittedName>
        <fullName evidence="2">Uncharacterized protein</fullName>
    </submittedName>
</protein>
<evidence type="ECO:0000313" key="2">
    <source>
        <dbReference type="EMBL" id="KAK4754392.1"/>
    </source>
</evidence>
<dbReference type="PANTHER" id="PTHR33647">
    <property type="entry name" value="OS01G0793900 PROTEIN"/>
    <property type="match status" value="1"/>
</dbReference>
<reference evidence="2 3" key="1">
    <citation type="journal article" date="2023" name="Hortic Res">
        <title>Pangenome of water caltrop reveals structural variations and asymmetric subgenome divergence after allopolyploidization.</title>
        <authorList>
            <person name="Zhang X."/>
            <person name="Chen Y."/>
            <person name="Wang L."/>
            <person name="Yuan Y."/>
            <person name="Fang M."/>
            <person name="Shi L."/>
            <person name="Lu R."/>
            <person name="Comes H.P."/>
            <person name="Ma Y."/>
            <person name="Chen Y."/>
            <person name="Huang G."/>
            <person name="Zhou Y."/>
            <person name="Zheng Z."/>
            <person name="Qiu Y."/>
        </authorList>
    </citation>
    <scope>NUCLEOTIDE SEQUENCE [LARGE SCALE GENOMIC DNA]</scope>
    <source>
        <tissue evidence="2">Roots</tissue>
    </source>
</reference>
<evidence type="ECO:0000256" key="1">
    <source>
        <dbReference type="SAM" id="MobiDB-lite"/>
    </source>
</evidence>
<dbReference type="EMBL" id="JAXIOK010000015">
    <property type="protein sequence ID" value="KAK4754392.1"/>
    <property type="molecule type" value="Genomic_DNA"/>
</dbReference>
<dbReference type="PANTHER" id="PTHR33647:SF10">
    <property type="entry name" value="DUF4228 DOMAIN-CONTAINING PROTEIN"/>
    <property type="match status" value="1"/>
</dbReference>